<sequence>MPTLRIAGAAHPIQAILFDKDGTLLDFIYTWGNWSERLLARFSQQLVRRKLAPLSIDSDTLWGTRHAPDGEIVGYDRNGPLAMGTIDDLLTVLSWQGYRSGLSWAEAKVLAEDCRKYADEQLHQTRAVKPLPGVIPFLEQCRQSGIALAVVTADETAMALKHLDWLGIGSYFSVCIGTDQVNRGKPYPDMIELACDKLSLACSQVAVIGDTNGDMRMAKSAGAALAVGIAGSDTTGINDLPDADVVISSYSELALWEDEQ</sequence>
<dbReference type="Pfam" id="PF00702">
    <property type="entry name" value="Hydrolase"/>
    <property type="match status" value="1"/>
</dbReference>
<dbReference type="InterPro" id="IPR023214">
    <property type="entry name" value="HAD_sf"/>
</dbReference>
<keyword evidence="1" id="KW-0378">Hydrolase</keyword>
<keyword evidence="2" id="KW-1185">Reference proteome</keyword>
<dbReference type="GO" id="GO:0006281">
    <property type="term" value="P:DNA repair"/>
    <property type="evidence" value="ECO:0007669"/>
    <property type="project" value="TreeGrafter"/>
</dbReference>
<accession>A0A4Y8LWU7</accession>
<dbReference type="NCBIfam" id="TIGR01509">
    <property type="entry name" value="HAD-SF-IA-v3"/>
    <property type="match status" value="1"/>
</dbReference>
<reference evidence="1 2" key="1">
    <citation type="submission" date="2019-03" db="EMBL/GenBank/DDBJ databases">
        <title>Cohnella endophytica sp. nov., a novel endophytic bacterium isolated from bark of Sonneratia apetala.</title>
        <authorList>
            <person name="Tuo L."/>
        </authorList>
    </citation>
    <scope>NUCLEOTIDE SEQUENCE [LARGE SCALE GENOMIC DNA]</scope>
    <source>
        <strain evidence="1 2">CCTCC AB 208254</strain>
    </source>
</reference>
<comment type="caution">
    <text evidence="1">The sequence shown here is derived from an EMBL/GenBank/DDBJ whole genome shotgun (WGS) entry which is preliminary data.</text>
</comment>
<dbReference type="Proteomes" id="UP000297900">
    <property type="component" value="Unassembled WGS sequence"/>
</dbReference>
<name>A0A4Y8LWU7_9BACL</name>
<dbReference type="InterPro" id="IPR050155">
    <property type="entry name" value="HAD-like_hydrolase_sf"/>
</dbReference>
<dbReference type="RefSeq" id="WP_135153651.1">
    <property type="nucleotide sequence ID" value="NZ_SOMN01000031.1"/>
</dbReference>
<dbReference type="EMBL" id="SOMN01000031">
    <property type="protein sequence ID" value="TFE23751.1"/>
    <property type="molecule type" value="Genomic_DNA"/>
</dbReference>
<dbReference type="NCBIfam" id="TIGR01549">
    <property type="entry name" value="HAD-SF-IA-v1"/>
    <property type="match status" value="1"/>
</dbReference>
<dbReference type="GO" id="GO:0008967">
    <property type="term" value="F:phosphoglycolate phosphatase activity"/>
    <property type="evidence" value="ECO:0007669"/>
    <property type="project" value="TreeGrafter"/>
</dbReference>
<protein>
    <submittedName>
        <fullName evidence="1">HAD family hydrolase</fullName>
    </submittedName>
</protein>
<dbReference type="SFLD" id="SFLDG01129">
    <property type="entry name" value="C1.5:_HAD__Beta-PGM__Phosphata"/>
    <property type="match status" value="1"/>
</dbReference>
<dbReference type="InterPro" id="IPR006439">
    <property type="entry name" value="HAD-SF_hydro_IA"/>
</dbReference>
<evidence type="ECO:0000313" key="1">
    <source>
        <dbReference type="EMBL" id="TFE23751.1"/>
    </source>
</evidence>
<dbReference type="SUPFAM" id="SSF56784">
    <property type="entry name" value="HAD-like"/>
    <property type="match status" value="1"/>
</dbReference>
<dbReference type="PANTHER" id="PTHR43434">
    <property type="entry name" value="PHOSPHOGLYCOLATE PHOSPHATASE"/>
    <property type="match status" value="1"/>
</dbReference>
<dbReference type="PRINTS" id="PR00413">
    <property type="entry name" value="HADHALOGNASE"/>
</dbReference>
<dbReference type="PANTHER" id="PTHR43434:SF1">
    <property type="entry name" value="PHOSPHOGLYCOLATE PHOSPHATASE"/>
    <property type="match status" value="1"/>
</dbReference>
<dbReference type="AlphaFoldDB" id="A0A4Y8LWU7"/>
<evidence type="ECO:0000313" key="2">
    <source>
        <dbReference type="Proteomes" id="UP000297900"/>
    </source>
</evidence>
<organism evidence="1 2">
    <name type="scientific">Cohnella luojiensis</name>
    <dbReference type="NCBI Taxonomy" id="652876"/>
    <lineage>
        <taxon>Bacteria</taxon>
        <taxon>Bacillati</taxon>
        <taxon>Bacillota</taxon>
        <taxon>Bacilli</taxon>
        <taxon>Bacillales</taxon>
        <taxon>Paenibacillaceae</taxon>
        <taxon>Cohnella</taxon>
    </lineage>
</organism>
<dbReference type="OrthoDB" id="9797743at2"/>
<dbReference type="Gene3D" id="3.40.50.1000">
    <property type="entry name" value="HAD superfamily/HAD-like"/>
    <property type="match status" value="1"/>
</dbReference>
<gene>
    <name evidence="1" type="ORF">E2980_18125</name>
</gene>
<proteinExistence type="predicted"/>
<dbReference type="InterPro" id="IPR036412">
    <property type="entry name" value="HAD-like_sf"/>
</dbReference>
<dbReference type="SFLD" id="SFLDS00003">
    <property type="entry name" value="Haloacid_Dehalogenase"/>
    <property type="match status" value="1"/>
</dbReference>